<evidence type="ECO:0000313" key="4">
    <source>
        <dbReference type="Proteomes" id="UP000448292"/>
    </source>
</evidence>
<dbReference type="PANTHER" id="PTHR46797">
    <property type="entry name" value="HTH-TYPE TRANSCRIPTIONAL REGULATOR"/>
    <property type="match status" value="1"/>
</dbReference>
<sequence length="186" mass="20101">MLENDLRLIGGRIRQVRKQQGLRLSDLSDSAGCSESMLSKIENGKVTPSLPTLRNIARALDTRVSTLLCEDSHPCMVIRSTDREAMHGNNGSGIEAARLIPAMSRRFLDAYVLEVPPGAAFSNGFLREGETLGYVLSGVLSLGSDELEHRLAMGDAFHIRPDMGYTCTNSGPDKTSLLIVTVSPGV</sequence>
<dbReference type="InterPro" id="IPR050807">
    <property type="entry name" value="TransReg_Diox_bact_type"/>
</dbReference>
<dbReference type="SUPFAM" id="SSF51182">
    <property type="entry name" value="RmlC-like cupins"/>
    <property type="match status" value="1"/>
</dbReference>
<dbReference type="EMBL" id="QMIE01000002">
    <property type="protein sequence ID" value="TVM19458.1"/>
    <property type="molecule type" value="Genomic_DNA"/>
</dbReference>
<dbReference type="GO" id="GO:0005829">
    <property type="term" value="C:cytosol"/>
    <property type="evidence" value="ECO:0007669"/>
    <property type="project" value="TreeGrafter"/>
</dbReference>
<gene>
    <name evidence="3" type="ORF">DPQ33_03620</name>
</gene>
<feature type="domain" description="HTH cro/C1-type" evidence="2">
    <location>
        <begin position="13"/>
        <end position="67"/>
    </location>
</feature>
<comment type="caution">
    <text evidence="3">The sequence shown here is derived from an EMBL/GenBank/DDBJ whole genome shotgun (WGS) entry which is preliminary data.</text>
</comment>
<name>A0A7M3MID9_9BACT</name>
<dbReference type="OrthoDB" id="5343295at2"/>
<dbReference type="RefSeq" id="WP_144301815.1">
    <property type="nucleotide sequence ID" value="NZ_QMIE01000002.1"/>
</dbReference>
<dbReference type="CDD" id="cd00093">
    <property type="entry name" value="HTH_XRE"/>
    <property type="match status" value="1"/>
</dbReference>
<dbReference type="InterPro" id="IPR010982">
    <property type="entry name" value="Lambda_DNA-bd_dom_sf"/>
</dbReference>
<dbReference type="SMART" id="SM00530">
    <property type="entry name" value="HTH_XRE"/>
    <property type="match status" value="1"/>
</dbReference>
<dbReference type="SUPFAM" id="SSF47413">
    <property type="entry name" value="lambda repressor-like DNA-binding domains"/>
    <property type="match status" value="1"/>
</dbReference>
<dbReference type="Gene3D" id="1.10.260.40">
    <property type="entry name" value="lambda repressor-like DNA-binding domains"/>
    <property type="match status" value="1"/>
</dbReference>
<dbReference type="InterPro" id="IPR011051">
    <property type="entry name" value="RmlC_Cupin_sf"/>
</dbReference>
<reference evidence="3 4" key="1">
    <citation type="submission" date="2018-06" db="EMBL/GenBank/DDBJ databases">
        <title>Complete genome of Desulfovibrio indonesiensis P37SLT.</title>
        <authorList>
            <person name="Crispim J.S."/>
            <person name="Vidigal P.M.P."/>
            <person name="Silva L.C.F."/>
            <person name="Laguardia C.N."/>
            <person name="Araujo L.C."/>
            <person name="Dias R.S."/>
            <person name="Sousa M.P."/>
            <person name="Paula S.O."/>
            <person name="Silva C."/>
        </authorList>
    </citation>
    <scope>NUCLEOTIDE SEQUENCE [LARGE SCALE GENOMIC DNA]</scope>
    <source>
        <strain evidence="3 4">P37SLT</strain>
    </source>
</reference>
<evidence type="ECO:0000313" key="3">
    <source>
        <dbReference type="EMBL" id="TVM19458.1"/>
    </source>
</evidence>
<protein>
    <recommendedName>
        <fullName evidence="2">HTH cro/C1-type domain-containing protein</fullName>
    </recommendedName>
</protein>
<dbReference type="PANTHER" id="PTHR46797:SF1">
    <property type="entry name" value="METHYLPHOSPHONATE SYNTHASE"/>
    <property type="match status" value="1"/>
</dbReference>
<dbReference type="Pfam" id="PF07883">
    <property type="entry name" value="Cupin_2"/>
    <property type="match status" value="1"/>
</dbReference>
<evidence type="ECO:0000256" key="1">
    <source>
        <dbReference type="ARBA" id="ARBA00023125"/>
    </source>
</evidence>
<accession>A0A7M3MID9</accession>
<dbReference type="GO" id="GO:0003700">
    <property type="term" value="F:DNA-binding transcription factor activity"/>
    <property type="evidence" value="ECO:0007669"/>
    <property type="project" value="TreeGrafter"/>
</dbReference>
<dbReference type="GO" id="GO:0003677">
    <property type="term" value="F:DNA binding"/>
    <property type="evidence" value="ECO:0007669"/>
    <property type="project" value="UniProtKB-KW"/>
</dbReference>
<dbReference type="Proteomes" id="UP000448292">
    <property type="component" value="Unassembled WGS sequence"/>
</dbReference>
<proteinExistence type="predicted"/>
<keyword evidence="4" id="KW-1185">Reference proteome</keyword>
<evidence type="ECO:0000259" key="2">
    <source>
        <dbReference type="PROSITE" id="PS50943"/>
    </source>
</evidence>
<keyword evidence="1" id="KW-0238">DNA-binding</keyword>
<organism evidence="3 4">
    <name type="scientific">Oceanidesulfovibrio indonesiensis</name>
    <dbReference type="NCBI Taxonomy" id="54767"/>
    <lineage>
        <taxon>Bacteria</taxon>
        <taxon>Pseudomonadati</taxon>
        <taxon>Thermodesulfobacteriota</taxon>
        <taxon>Desulfovibrionia</taxon>
        <taxon>Desulfovibrionales</taxon>
        <taxon>Desulfovibrionaceae</taxon>
        <taxon>Oceanidesulfovibrio</taxon>
    </lineage>
</organism>
<dbReference type="CDD" id="cd02209">
    <property type="entry name" value="cupin_XRE_C"/>
    <property type="match status" value="1"/>
</dbReference>
<dbReference type="InterPro" id="IPR013096">
    <property type="entry name" value="Cupin_2"/>
</dbReference>
<dbReference type="InterPro" id="IPR001387">
    <property type="entry name" value="Cro/C1-type_HTH"/>
</dbReference>
<dbReference type="InterPro" id="IPR014710">
    <property type="entry name" value="RmlC-like_jellyroll"/>
</dbReference>
<dbReference type="AlphaFoldDB" id="A0A7M3MID9"/>
<dbReference type="Pfam" id="PF01381">
    <property type="entry name" value="HTH_3"/>
    <property type="match status" value="1"/>
</dbReference>
<dbReference type="PROSITE" id="PS50943">
    <property type="entry name" value="HTH_CROC1"/>
    <property type="match status" value="1"/>
</dbReference>
<dbReference type="Gene3D" id="2.60.120.10">
    <property type="entry name" value="Jelly Rolls"/>
    <property type="match status" value="1"/>
</dbReference>